<evidence type="ECO:0000259" key="2">
    <source>
        <dbReference type="Pfam" id="PF00419"/>
    </source>
</evidence>
<evidence type="ECO:0000313" key="3">
    <source>
        <dbReference type="EMBL" id="MBX6981369.1"/>
    </source>
</evidence>
<proteinExistence type="predicted"/>
<reference evidence="3" key="1">
    <citation type="submission" date="2019-02" db="EMBL/GenBank/DDBJ databases">
        <title>Genomic characterization of isolates from hospital effluents in KZN, South Africa.</title>
        <authorList>
            <person name="Ntshobeni N."/>
            <person name="Allam M."/>
            <person name="Ismail A."/>
            <person name="Amoako D."/>
            <person name="Essack S."/>
            <person name="Chenia H."/>
        </authorList>
    </citation>
    <scope>NUCLEOTIDE SEQUENCE</scope>
    <source>
        <strain evidence="3">AFE97_S1</strain>
    </source>
</reference>
<dbReference type="EMBL" id="SHDO01000011">
    <property type="protein sequence ID" value="MBX6981369.1"/>
    <property type="molecule type" value="Genomic_DNA"/>
</dbReference>
<dbReference type="InterPro" id="IPR036937">
    <property type="entry name" value="Adhesion_dom_fimbrial_sf"/>
</dbReference>
<dbReference type="PANTHER" id="PTHR33420">
    <property type="entry name" value="FIMBRIAL SUBUNIT ELFA-RELATED"/>
    <property type="match status" value="1"/>
</dbReference>
<dbReference type="RefSeq" id="WP_042845650.1">
    <property type="nucleotide sequence ID" value="NZ_ABEXNG020000053.1"/>
</dbReference>
<sequence>MKKLVIATMVFGAMSASALAVDAGTGKVHFSGSIITAPCSIAPGDENQEVPLGQISNTTLESGGMSSAQPFAIKLEGCTLNAKYKGTNEDGEEVELTYNNTVNVKFTGTEWVNSGNNTGLIQITGDGQGAGVKLMTVSGNKIDLNSSTTQNFVAGDNSLRFQAALQGVSGAQVNPGKFEATTNFVLSYN</sequence>
<dbReference type="SUPFAM" id="SSF49401">
    <property type="entry name" value="Bacterial adhesins"/>
    <property type="match status" value="1"/>
</dbReference>
<dbReference type="InterPro" id="IPR008966">
    <property type="entry name" value="Adhesion_dom_sf"/>
</dbReference>
<dbReference type="InterPro" id="IPR000259">
    <property type="entry name" value="Adhesion_dom_fimbrial"/>
</dbReference>
<name>A0A1J0ECW9_PRORE</name>
<dbReference type="GO" id="GO:0009289">
    <property type="term" value="C:pilus"/>
    <property type="evidence" value="ECO:0007669"/>
    <property type="project" value="InterPro"/>
</dbReference>
<dbReference type="GO" id="GO:0043709">
    <property type="term" value="P:cell adhesion involved in single-species biofilm formation"/>
    <property type="evidence" value="ECO:0007669"/>
    <property type="project" value="TreeGrafter"/>
</dbReference>
<gene>
    <name evidence="3" type="ORF">EX242_14015</name>
</gene>
<dbReference type="PANTHER" id="PTHR33420:SF11">
    <property type="entry name" value="FIMBRIAL-LIKE PROTEIN"/>
    <property type="match status" value="1"/>
</dbReference>
<dbReference type="Proteomes" id="UP000824410">
    <property type="component" value="Unassembled WGS sequence"/>
</dbReference>
<dbReference type="OrthoDB" id="6522787at2"/>
<dbReference type="AlphaFoldDB" id="A0A1J0ECW9"/>
<accession>A0A1J0ECW9</accession>
<dbReference type="Pfam" id="PF00419">
    <property type="entry name" value="Fimbrial"/>
    <property type="match status" value="1"/>
</dbReference>
<dbReference type="Gene3D" id="2.60.40.1090">
    <property type="entry name" value="Fimbrial-type adhesion domain"/>
    <property type="match status" value="1"/>
</dbReference>
<protein>
    <submittedName>
        <fullName evidence="3">Type 1 fimbrial protein</fullName>
    </submittedName>
</protein>
<keyword evidence="1" id="KW-0732">Signal</keyword>
<feature type="chain" id="PRO_5009610639" evidence="1">
    <location>
        <begin position="21"/>
        <end position="189"/>
    </location>
</feature>
<feature type="signal peptide" evidence="1">
    <location>
        <begin position="1"/>
        <end position="20"/>
    </location>
</feature>
<comment type="caution">
    <text evidence="3">The sequence shown here is derived from an EMBL/GenBank/DDBJ whole genome shotgun (WGS) entry which is preliminary data.</text>
</comment>
<dbReference type="KEGG" id="prg:RB151_040210"/>
<evidence type="ECO:0000313" key="4">
    <source>
        <dbReference type="Proteomes" id="UP000824410"/>
    </source>
</evidence>
<organism evidence="3 4">
    <name type="scientific">Providencia rettgeri</name>
    <dbReference type="NCBI Taxonomy" id="587"/>
    <lineage>
        <taxon>Bacteria</taxon>
        <taxon>Pseudomonadati</taxon>
        <taxon>Pseudomonadota</taxon>
        <taxon>Gammaproteobacteria</taxon>
        <taxon>Enterobacterales</taxon>
        <taxon>Morganellaceae</taxon>
        <taxon>Providencia</taxon>
    </lineage>
</organism>
<dbReference type="InterPro" id="IPR050263">
    <property type="entry name" value="Bact_Fimbrial_Adh_Pro"/>
</dbReference>
<feature type="domain" description="Fimbrial-type adhesion" evidence="2">
    <location>
        <begin position="28"/>
        <end position="188"/>
    </location>
</feature>
<evidence type="ECO:0000256" key="1">
    <source>
        <dbReference type="SAM" id="SignalP"/>
    </source>
</evidence>